<keyword evidence="2" id="KW-1185">Reference proteome</keyword>
<sequence length="145" mass="16977">MSYIRDWIQQMDAQTAAAEQRERERSEAAARELEVRSQAEQLRRQRLAAHRLKVALRSLERARLRADTVAVQLERWWSALPPEQRSLPRAFSDIRAALHGLDIGTSPHNTALADALRAAGWRRKRDWRDREGGFRNWWYPPVEPD</sequence>
<organism evidence="1 2">
    <name type="scientific">Caballeronia choica</name>
    <dbReference type="NCBI Taxonomy" id="326476"/>
    <lineage>
        <taxon>Bacteria</taxon>
        <taxon>Pseudomonadati</taxon>
        <taxon>Pseudomonadota</taxon>
        <taxon>Betaproteobacteria</taxon>
        <taxon>Burkholderiales</taxon>
        <taxon>Burkholderiaceae</taxon>
        <taxon>Caballeronia</taxon>
    </lineage>
</organism>
<evidence type="ECO:0000313" key="1">
    <source>
        <dbReference type="EMBL" id="SAL82482.1"/>
    </source>
</evidence>
<dbReference type="AlphaFoldDB" id="A0A158KMY5"/>
<dbReference type="Proteomes" id="UP000054770">
    <property type="component" value="Unassembled WGS sequence"/>
</dbReference>
<reference evidence="1" key="1">
    <citation type="submission" date="2016-01" db="EMBL/GenBank/DDBJ databases">
        <authorList>
            <person name="Peeters C."/>
        </authorList>
    </citation>
    <scope>NUCLEOTIDE SEQUENCE [LARGE SCALE GENOMIC DNA]</scope>
    <source>
        <strain evidence="1">LMG 22940</strain>
    </source>
</reference>
<name>A0A158KMY5_9BURK</name>
<dbReference type="RefSeq" id="WP_125483113.1">
    <property type="nucleotide sequence ID" value="NZ_FCON02000120.1"/>
</dbReference>
<dbReference type="EMBL" id="FCON02000120">
    <property type="protein sequence ID" value="SAL82482.1"/>
    <property type="molecule type" value="Genomic_DNA"/>
</dbReference>
<evidence type="ECO:0000313" key="2">
    <source>
        <dbReference type="Proteomes" id="UP000054770"/>
    </source>
</evidence>
<accession>A0A158KMY5</accession>
<dbReference type="OrthoDB" id="9422984at2"/>
<protein>
    <submittedName>
        <fullName evidence="1">Uncharacterized protein</fullName>
    </submittedName>
</protein>
<comment type="caution">
    <text evidence="1">The sequence shown here is derived from an EMBL/GenBank/DDBJ whole genome shotgun (WGS) entry which is preliminary data.</text>
</comment>
<gene>
    <name evidence="1" type="ORF">AWB68_06538</name>
</gene>
<proteinExistence type="predicted"/>